<evidence type="ECO:0000313" key="5">
    <source>
        <dbReference type="EMBL" id="CAB9519686.1"/>
    </source>
</evidence>
<feature type="compositionally biased region" description="Acidic residues" evidence="2">
    <location>
        <begin position="1"/>
        <end position="20"/>
    </location>
</feature>
<accession>A0A9N8HMY1</accession>
<dbReference type="CDD" id="cd00051">
    <property type="entry name" value="EFh"/>
    <property type="match status" value="1"/>
</dbReference>
<dbReference type="InterPro" id="IPR010699">
    <property type="entry name" value="DUF1275"/>
</dbReference>
<keyword evidence="6" id="KW-1185">Reference proteome</keyword>
<sequence>MDAVEEEEEEEEEVEEEEESVPTQAHPLGPYTHREYTFAVCAGAVLAFNSGYVNGSCFSGFVAPSGRRQSAASFTGTLSRSALNLGDGQYDMFAFLIGMVLSFFAGACISGLLTPSPTPFRIEPTYGPTFLMGAACLTLASILAALEQHEDWVFFLAAAADGIQNGISSIYSSGLIRSTGYTGAITDICIFLAQIIIHKDHKNKWKLCVLLTLMTSFWVGSLVSFWSAQRFTSFSLLINAGIFVLIGGSLVAFLVYELGISFQQAILGSWKWQKAMDKLHDSFDHGAFSVNNHRQNVKKSITGFEDNSSSLLLNREGSNHQPTRTVMTDRHLSILFKRLDTDNSNSLDLGELLVALQNAGMEVTERECQVMMNHADTDGDGTISCEEWIDLARSCHSKKSRRSNLVSFR</sequence>
<feature type="transmembrane region" description="Helical" evidence="3">
    <location>
        <begin position="93"/>
        <end position="113"/>
    </location>
</feature>
<organism evidence="5 6">
    <name type="scientific">Seminavis robusta</name>
    <dbReference type="NCBI Taxonomy" id="568900"/>
    <lineage>
        <taxon>Eukaryota</taxon>
        <taxon>Sar</taxon>
        <taxon>Stramenopiles</taxon>
        <taxon>Ochrophyta</taxon>
        <taxon>Bacillariophyta</taxon>
        <taxon>Bacillariophyceae</taxon>
        <taxon>Bacillariophycidae</taxon>
        <taxon>Naviculales</taxon>
        <taxon>Naviculaceae</taxon>
        <taxon>Seminavis</taxon>
    </lineage>
</organism>
<dbReference type="SUPFAM" id="SSF47473">
    <property type="entry name" value="EF-hand"/>
    <property type="match status" value="1"/>
</dbReference>
<dbReference type="AlphaFoldDB" id="A0A9N8HMY1"/>
<protein>
    <submittedName>
        <fullName evidence="5">MembrAne</fullName>
    </submittedName>
</protein>
<dbReference type="SMART" id="SM00054">
    <property type="entry name" value="EFh"/>
    <property type="match status" value="2"/>
</dbReference>
<dbReference type="PROSITE" id="PS00018">
    <property type="entry name" value="EF_HAND_1"/>
    <property type="match status" value="2"/>
</dbReference>
<keyword evidence="3" id="KW-1133">Transmembrane helix</keyword>
<evidence type="ECO:0000259" key="4">
    <source>
        <dbReference type="PROSITE" id="PS50222"/>
    </source>
</evidence>
<dbReference type="Gene3D" id="1.10.238.10">
    <property type="entry name" value="EF-hand"/>
    <property type="match status" value="1"/>
</dbReference>
<dbReference type="PANTHER" id="PTHR37314">
    <property type="entry name" value="SLR0142 PROTEIN"/>
    <property type="match status" value="1"/>
</dbReference>
<gene>
    <name evidence="5" type="ORF">SEMRO_1037_G234130.1</name>
</gene>
<comment type="caution">
    <text evidence="5">The sequence shown here is derived from an EMBL/GenBank/DDBJ whole genome shotgun (WGS) entry which is preliminary data.</text>
</comment>
<evidence type="ECO:0000256" key="3">
    <source>
        <dbReference type="SAM" id="Phobius"/>
    </source>
</evidence>
<keyword evidence="3" id="KW-0472">Membrane</keyword>
<dbReference type="PROSITE" id="PS50222">
    <property type="entry name" value="EF_HAND_2"/>
    <property type="match status" value="2"/>
</dbReference>
<dbReference type="InterPro" id="IPR011992">
    <property type="entry name" value="EF-hand-dom_pair"/>
</dbReference>
<dbReference type="Pfam" id="PF13499">
    <property type="entry name" value="EF-hand_7"/>
    <property type="match status" value="1"/>
</dbReference>
<feature type="transmembrane region" description="Helical" evidence="3">
    <location>
        <begin position="209"/>
        <end position="228"/>
    </location>
</feature>
<keyword evidence="1" id="KW-0106">Calcium</keyword>
<evidence type="ECO:0000256" key="1">
    <source>
        <dbReference type="ARBA" id="ARBA00022837"/>
    </source>
</evidence>
<dbReference type="GO" id="GO:0005509">
    <property type="term" value="F:calcium ion binding"/>
    <property type="evidence" value="ECO:0007669"/>
    <property type="project" value="InterPro"/>
</dbReference>
<feature type="transmembrane region" description="Helical" evidence="3">
    <location>
        <begin position="234"/>
        <end position="256"/>
    </location>
</feature>
<feature type="domain" description="EF-hand" evidence="4">
    <location>
        <begin position="327"/>
        <end position="362"/>
    </location>
</feature>
<dbReference type="EMBL" id="CAICTM010001035">
    <property type="protein sequence ID" value="CAB9519686.1"/>
    <property type="molecule type" value="Genomic_DNA"/>
</dbReference>
<dbReference type="InterPro" id="IPR002048">
    <property type="entry name" value="EF_hand_dom"/>
</dbReference>
<evidence type="ECO:0000313" key="6">
    <source>
        <dbReference type="Proteomes" id="UP001153069"/>
    </source>
</evidence>
<dbReference type="InterPro" id="IPR018247">
    <property type="entry name" value="EF_Hand_1_Ca_BS"/>
</dbReference>
<dbReference type="Proteomes" id="UP001153069">
    <property type="component" value="Unassembled WGS sequence"/>
</dbReference>
<dbReference type="Pfam" id="PF06912">
    <property type="entry name" value="DUF1275"/>
    <property type="match status" value="1"/>
</dbReference>
<feature type="domain" description="EF-hand" evidence="4">
    <location>
        <begin position="363"/>
        <end position="398"/>
    </location>
</feature>
<reference evidence="5" key="1">
    <citation type="submission" date="2020-06" db="EMBL/GenBank/DDBJ databases">
        <authorList>
            <consortium name="Plant Systems Biology data submission"/>
        </authorList>
    </citation>
    <scope>NUCLEOTIDE SEQUENCE</scope>
    <source>
        <strain evidence="5">D6</strain>
    </source>
</reference>
<dbReference type="OrthoDB" id="43894at2759"/>
<dbReference type="PANTHER" id="PTHR37314:SF4">
    <property type="entry name" value="UPF0700 TRANSMEMBRANE PROTEIN YOAK"/>
    <property type="match status" value="1"/>
</dbReference>
<proteinExistence type="predicted"/>
<keyword evidence="3" id="KW-0812">Transmembrane</keyword>
<name>A0A9N8HMY1_9STRA</name>
<feature type="region of interest" description="Disordered" evidence="2">
    <location>
        <begin position="1"/>
        <end position="27"/>
    </location>
</feature>
<feature type="transmembrane region" description="Helical" evidence="3">
    <location>
        <begin position="125"/>
        <end position="146"/>
    </location>
</feature>
<evidence type="ECO:0000256" key="2">
    <source>
        <dbReference type="SAM" id="MobiDB-lite"/>
    </source>
</evidence>